<sequence length="119" mass="13987">MNNHTIIEQYKEYANCIVGTWHNEKPGEVLTFYLIENLAEEAVLIAVNDGVETLATYNIYMDIDERWYLQTYINGEKHIKYCILVLSPNVMALAADEYNLCIYMRKVDYSFVYELIDKL</sequence>
<organism evidence="1 2">
    <name type="scientific">Ilyomonas limi</name>
    <dbReference type="NCBI Taxonomy" id="2575867"/>
    <lineage>
        <taxon>Bacteria</taxon>
        <taxon>Pseudomonadati</taxon>
        <taxon>Bacteroidota</taxon>
        <taxon>Chitinophagia</taxon>
        <taxon>Chitinophagales</taxon>
        <taxon>Chitinophagaceae</taxon>
        <taxon>Ilyomonas</taxon>
    </lineage>
</organism>
<keyword evidence="2" id="KW-1185">Reference proteome</keyword>
<accession>A0A4U3L1Z0</accession>
<name>A0A4U3L1Z0_9BACT</name>
<gene>
    <name evidence="1" type="ORF">FC093_10055</name>
</gene>
<evidence type="ECO:0000313" key="2">
    <source>
        <dbReference type="Proteomes" id="UP000305848"/>
    </source>
</evidence>
<dbReference type="EMBL" id="SZQL01000006">
    <property type="protein sequence ID" value="TKK69025.1"/>
    <property type="molecule type" value="Genomic_DNA"/>
</dbReference>
<evidence type="ECO:0000313" key="1">
    <source>
        <dbReference type="EMBL" id="TKK69025.1"/>
    </source>
</evidence>
<comment type="caution">
    <text evidence="1">The sequence shown here is derived from an EMBL/GenBank/DDBJ whole genome shotgun (WGS) entry which is preliminary data.</text>
</comment>
<protein>
    <submittedName>
        <fullName evidence="1">Uncharacterized protein</fullName>
    </submittedName>
</protein>
<dbReference type="Proteomes" id="UP000305848">
    <property type="component" value="Unassembled WGS sequence"/>
</dbReference>
<reference evidence="1 2" key="1">
    <citation type="submission" date="2019-05" db="EMBL/GenBank/DDBJ databases">
        <title>Panacibacter sp. strain 17mud1-8 Genome sequencing and assembly.</title>
        <authorList>
            <person name="Chhetri G."/>
        </authorList>
    </citation>
    <scope>NUCLEOTIDE SEQUENCE [LARGE SCALE GENOMIC DNA]</scope>
    <source>
        <strain evidence="1 2">17mud1-8</strain>
    </source>
</reference>
<dbReference type="RefSeq" id="WP_137261644.1">
    <property type="nucleotide sequence ID" value="NZ_SZQL01000006.1"/>
</dbReference>
<proteinExistence type="predicted"/>
<dbReference type="AlphaFoldDB" id="A0A4U3L1Z0"/>